<evidence type="ECO:0008006" key="3">
    <source>
        <dbReference type="Google" id="ProtNLM"/>
    </source>
</evidence>
<sequence>LVRGGISIFSRAVERIITTFGRVEDRLRELLEEFRRQIVRGIPELSIPILDPLHIDRIDFDIIHEAAALKGNVEDVTVKHISKFVIDKERFTDLGNLRFKLDLNLTFPYLVINGFYKVNGIIGDSISIFGDAISAIIKFESLRLKLTSLDIDIKLRKLQNNFDNLMGNKEIGDLFNKAISKMAPEAIDMLWPDIKEPVEEEVSKYINNILENATVASLARRLFNISACIIVEGTINVCIPLSSTEVKGTYDTNVALQELKTDITSIFKNDSLCFDHMDLDLKHPAIRIEFENFSVAMTNFSWNISNHEFCFPINIDLDFYIIKNYFDNLMGDELEALINRVISAIGPEALEIIWSEMKDIFDKPLEDMHETQMHCWKK</sequence>
<dbReference type="Gene3D" id="3.15.10.30">
    <property type="entry name" value="Haemolymph juvenile hormone binding protein"/>
    <property type="match status" value="1"/>
</dbReference>
<evidence type="ECO:0000313" key="2">
    <source>
        <dbReference type="Proteomes" id="UP000292052"/>
    </source>
</evidence>
<comment type="caution">
    <text evidence="1">The sequence shown here is derived from an EMBL/GenBank/DDBJ whole genome shotgun (WGS) entry which is preliminary data.</text>
</comment>
<name>A0A482VBI3_ASBVE</name>
<dbReference type="InterPro" id="IPR010562">
    <property type="entry name" value="Haemolymph_juvenile_hormone-bd"/>
</dbReference>
<dbReference type="PANTHER" id="PTHR11008:SF9">
    <property type="entry name" value="PROTEIN TAKEOUT-LIKE PROTEIN"/>
    <property type="match status" value="1"/>
</dbReference>
<reference evidence="1 2" key="1">
    <citation type="submission" date="2017-03" db="EMBL/GenBank/DDBJ databases">
        <title>Genome of the blue death feigning beetle - Asbolus verrucosus.</title>
        <authorList>
            <person name="Rider S.D."/>
        </authorList>
    </citation>
    <scope>NUCLEOTIDE SEQUENCE [LARGE SCALE GENOMIC DNA]</scope>
    <source>
        <strain evidence="1">Butters</strain>
        <tissue evidence="1">Head and leg muscle</tissue>
    </source>
</reference>
<dbReference type="AlphaFoldDB" id="A0A482VBI3"/>
<dbReference type="OrthoDB" id="6380971at2759"/>
<protein>
    <recommendedName>
        <fullName evidence="3">JHBP domain containing protein</fullName>
    </recommendedName>
</protein>
<dbReference type="Pfam" id="PF06585">
    <property type="entry name" value="JHBP"/>
    <property type="match status" value="1"/>
</dbReference>
<dbReference type="Proteomes" id="UP000292052">
    <property type="component" value="Unassembled WGS sequence"/>
</dbReference>
<feature type="non-terminal residue" evidence="1">
    <location>
        <position position="1"/>
    </location>
</feature>
<gene>
    <name evidence="1" type="ORF">BDFB_008715</name>
</gene>
<organism evidence="1 2">
    <name type="scientific">Asbolus verrucosus</name>
    <name type="common">Desert ironclad beetle</name>
    <dbReference type="NCBI Taxonomy" id="1661398"/>
    <lineage>
        <taxon>Eukaryota</taxon>
        <taxon>Metazoa</taxon>
        <taxon>Ecdysozoa</taxon>
        <taxon>Arthropoda</taxon>
        <taxon>Hexapoda</taxon>
        <taxon>Insecta</taxon>
        <taxon>Pterygota</taxon>
        <taxon>Neoptera</taxon>
        <taxon>Endopterygota</taxon>
        <taxon>Coleoptera</taxon>
        <taxon>Polyphaga</taxon>
        <taxon>Cucujiformia</taxon>
        <taxon>Tenebrionidae</taxon>
        <taxon>Pimeliinae</taxon>
        <taxon>Asbolus</taxon>
    </lineage>
</organism>
<evidence type="ECO:0000313" key="1">
    <source>
        <dbReference type="EMBL" id="RZB40572.1"/>
    </source>
</evidence>
<dbReference type="EMBL" id="QDEB01117703">
    <property type="protein sequence ID" value="RZB40572.1"/>
    <property type="molecule type" value="Genomic_DNA"/>
</dbReference>
<dbReference type="PANTHER" id="PTHR11008">
    <property type="entry name" value="PROTEIN TAKEOUT-LIKE PROTEIN"/>
    <property type="match status" value="1"/>
</dbReference>
<proteinExistence type="predicted"/>
<accession>A0A482VBI3</accession>
<dbReference type="InterPro" id="IPR038606">
    <property type="entry name" value="To_sf"/>
</dbReference>
<dbReference type="SMART" id="SM00700">
    <property type="entry name" value="JHBP"/>
    <property type="match status" value="1"/>
</dbReference>
<feature type="non-terminal residue" evidence="1">
    <location>
        <position position="378"/>
    </location>
</feature>
<keyword evidence="2" id="KW-1185">Reference proteome</keyword>